<keyword evidence="3" id="KW-1185">Reference proteome</keyword>
<keyword evidence="1" id="KW-1133">Transmembrane helix</keyword>
<proteinExistence type="predicted"/>
<gene>
    <name evidence="2" type="ORF">ACFQMN_07880</name>
</gene>
<feature type="transmembrane region" description="Helical" evidence="1">
    <location>
        <begin position="12"/>
        <end position="37"/>
    </location>
</feature>
<dbReference type="EMBL" id="JBHTBY010000006">
    <property type="protein sequence ID" value="MFC7320799.1"/>
    <property type="molecule type" value="Genomic_DNA"/>
</dbReference>
<dbReference type="Proteomes" id="UP001596494">
    <property type="component" value="Unassembled WGS sequence"/>
</dbReference>
<keyword evidence="1" id="KW-0472">Membrane</keyword>
<evidence type="ECO:0000313" key="2">
    <source>
        <dbReference type="EMBL" id="MFC7320799.1"/>
    </source>
</evidence>
<protein>
    <submittedName>
        <fullName evidence="2">Uncharacterized protein</fullName>
    </submittedName>
</protein>
<evidence type="ECO:0000256" key="1">
    <source>
        <dbReference type="SAM" id="Phobius"/>
    </source>
</evidence>
<accession>A0ABW2K225</accession>
<comment type="caution">
    <text evidence="2">The sequence shown here is derived from an EMBL/GenBank/DDBJ whole genome shotgun (WGS) entry which is preliminary data.</text>
</comment>
<name>A0ABW2K225_9BACI</name>
<keyword evidence="1" id="KW-0812">Transmembrane</keyword>
<reference evidence="3" key="1">
    <citation type="journal article" date="2019" name="Int. J. Syst. Evol. Microbiol.">
        <title>The Global Catalogue of Microorganisms (GCM) 10K type strain sequencing project: providing services to taxonomists for standard genome sequencing and annotation.</title>
        <authorList>
            <consortium name="The Broad Institute Genomics Platform"/>
            <consortium name="The Broad Institute Genome Sequencing Center for Infectious Disease"/>
            <person name="Wu L."/>
            <person name="Ma J."/>
        </authorList>
    </citation>
    <scope>NUCLEOTIDE SEQUENCE [LARGE SCALE GENOMIC DNA]</scope>
    <source>
        <strain evidence="3">CCUG 73951</strain>
    </source>
</reference>
<dbReference type="RefSeq" id="WP_289214392.1">
    <property type="nucleotide sequence ID" value="NZ_JAPVRC010000001.1"/>
</dbReference>
<sequence length="64" mass="7702">MKSIINSINKEMIECFLMIFTVFTLFFSVLVISRMVFGVNWEQYIPDFSWRMVNIKEMKDLITL</sequence>
<evidence type="ECO:0000313" key="3">
    <source>
        <dbReference type="Proteomes" id="UP001596494"/>
    </source>
</evidence>
<organism evidence="2 3">
    <name type="scientific">Halobacillus campisalis</name>
    <dbReference type="NCBI Taxonomy" id="435909"/>
    <lineage>
        <taxon>Bacteria</taxon>
        <taxon>Bacillati</taxon>
        <taxon>Bacillota</taxon>
        <taxon>Bacilli</taxon>
        <taxon>Bacillales</taxon>
        <taxon>Bacillaceae</taxon>
        <taxon>Halobacillus</taxon>
    </lineage>
</organism>